<dbReference type="AlphaFoldDB" id="A0A9N9I7K7"/>
<dbReference type="GO" id="GO:0004357">
    <property type="term" value="F:glutamate-cysteine ligase activity"/>
    <property type="evidence" value="ECO:0007669"/>
    <property type="project" value="UniProtKB-UniRule"/>
</dbReference>
<evidence type="ECO:0000256" key="10">
    <source>
        <dbReference type="RuleBase" id="RU367135"/>
    </source>
</evidence>
<gene>
    <name evidence="11" type="ORF">AMORRO_LOCUS13603</name>
</gene>
<feature type="non-terminal residue" evidence="11">
    <location>
        <position position="286"/>
    </location>
</feature>
<organism evidence="11 12">
    <name type="scientific">Acaulospora morrowiae</name>
    <dbReference type="NCBI Taxonomy" id="94023"/>
    <lineage>
        <taxon>Eukaryota</taxon>
        <taxon>Fungi</taxon>
        <taxon>Fungi incertae sedis</taxon>
        <taxon>Mucoromycota</taxon>
        <taxon>Glomeromycotina</taxon>
        <taxon>Glomeromycetes</taxon>
        <taxon>Diversisporales</taxon>
        <taxon>Acaulosporaceae</taxon>
        <taxon>Acaulospora</taxon>
    </lineage>
</organism>
<keyword evidence="4 10" id="KW-0436">Ligase</keyword>
<dbReference type="OrthoDB" id="7939818at2759"/>
<dbReference type="EMBL" id="CAJVPV010023944">
    <property type="protein sequence ID" value="CAG8725146.1"/>
    <property type="molecule type" value="Genomic_DNA"/>
</dbReference>
<evidence type="ECO:0000256" key="2">
    <source>
        <dbReference type="ARBA" id="ARBA00008100"/>
    </source>
</evidence>
<comment type="catalytic activity">
    <reaction evidence="10">
        <text>L-cysteine + L-glutamate + ATP = gamma-L-glutamyl-L-cysteine + ADP + phosphate + H(+)</text>
        <dbReference type="Rhea" id="RHEA:13285"/>
        <dbReference type="ChEBI" id="CHEBI:15378"/>
        <dbReference type="ChEBI" id="CHEBI:29985"/>
        <dbReference type="ChEBI" id="CHEBI:30616"/>
        <dbReference type="ChEBI" id="CHEBI:35235"/>
        <dbReference type="ChEBI" id="CHEBI:43474"/>
        <dbReference type="ChEBI" id="CHEBI:58173"/>
        <dbReference type="ChEBI" id="CHEBI:456216"/>
        <dbReference type="EC" id="6.3.2.2"/>
    </reaction>
</comment>
<dbReference type="PANTHER" id="PTHR11164">
    <property type="entry name" value="GLUTAMATE CYSTEINE LIGASE"/>
    <property type="match status" value="1"/>
</dbReference>
<evidence type="ECO:0000256" key="9">
    <source>
        <dbReference type="ARBA" id="ARBA00032122"/>
    </source>
</evidence>
<evidence type="ECO:0000256" key="6">
    <source>
        <dbReference type="ARBA" id="ARBA00022741"/>
    </source>
</evidence>
<protein>
    <recommendedName>
        <fullName evidence="3 10">Glutamate--cysteine ligase</fullName>
        <ecNumber evidence="3 10">6.3.2.2</ecNumber>
    </recommendedName>
    <alternativeName>
        <fullName evidence="9 10">Gamma-ECS</fullName>
    </alternativeName>
    <alternativeName>
        <fullName evidence="8 10">Gamma-glutamylcysteine synthetase</fullName>
    </alternativeName>
</protein>
<dbReference type="GO" id="GO:0006750">
    <property type="term" value="P:glutathione biosynthetic process"/>
    <property type="evidence" value="ECO:0007669"/>
    <property type="project" value="UniProtKB-UniRule"/>
</dbReference>
<proteinExistence type="inferred from homology"/>
<dbReference type="EC" id="6.3.2.2" evidence="3 10"/>
<comment type="similarity">
    <text evidence="2 10">Belongs to the glutamate--cysteine ligase type 3 family.</text>
</comment>
<dbReference type="GO" id="GO:0005524">
    <property type="term" value="F:ATP binding"/>
    <property type="evidence" value="ECO:0007669"/>
    <property type="project" value="UniProtKB-UniRule"/>
</dbReference>
<dbReference type="PANTHER" id="PTHR11164:SF0">
    <property type="entry name" value="GLUTAMATE--CYSTEINE LIGASE CATALYTIC SUBUNIT"/>
    <property type="match status" value="1"/>
</dbReference>
<keyword evidence="6 10" id="KW-0547">Nucleotide-binding</keyword>
<dbReference type="Pfam" id="PF03074">
    <property type="entry name" value="GCS"/>
    <property type="match status" value="1"/>
</dbReference>
<comment type="pathway">
    <text evidence="1 10">Sulfur metabolism; glutathione biosynthesis; glutathione from L-cysteine and L-glutamate: step 1/2.</text>
</comment>
<dbReference type="Proteomes" id="UP000789342">
    <property type="component" value="Unassembled WGS sequence"/>
</dbReference>
<dbReference type="Gene3D" id="3.30.590.50">
    <property type="match status" value="1"/>
</dbReference>
<reference evidence="11" key="1">
    <citation type="submission" date="2021-06" db="EMBL/GenBank/DDBJ databases">
        <authorList>
            <person name="Kallberg Y."/>
            <person name="Tangrot J."/>
            <person name="Rosling A."/>
        </authorList>
    </citation>
    <scope>NUCLEOTIDE SEQUENCE</scope>
    <source>
        <strain evidence="11">CL551</strain>
    </source>
</reference>
<evidence type="ECO:0000256" key="4">
    <source>
        <dbReference type="ARBA" id="ARBA00022598"/>
    </source>
</evidence>
<sequence>MGLLAVGRPLNWEQTQKYKHAVHENGVQQFLSIYHKMKKERHNRFLFGDEVEYMIIDYDDEKKNAKLSLRAAEVLRQLQKEEEEALKNPDSGVVLKALWRPEYGRYMIEGTPGTPYGGSLKELLKVESNMKLRRETAEKCLKPNEAIITLTSYPRLGVKGQFLEPHYEPRGPVSKSLFVPDEIINAHIRFPTLTANIRKRRGSKVAINVPIFHDEKTPKPFIDPTVPHDRNLNEESGEDATLPEHIHMDAMVFGMGCGCLQLTFQACNIDEARRLYDQLAIMGPIM</sequence>
<comment type="caution">
    <text evidence="11">The sequence shown here is derived from an EMBL/GenBank/DDBJ whole genome shotgun (WGS) entry which is preliminary data.</text>
</comment>
<keyword evidence="7 10" id="KW-0067">ATP-binding</keyword>
<name>A0A9N9I7K7_9GLOM</name>
<dbReference type="InterPro" id="IPR014746">
    <property type="entry name" value="Gln_synth/guanido_kin_cat_dom"/>
</dbReference>
<dbReference type="FunFam" id="3.30.590.50:FF:000002">
    <property type="entry name" value="Glutamate--cysteine ligase catalytic subunit"/>
    <property type="match status" value="1"/>
</dbReference>
<dbReference type="InterPro" id="IPR004308">
    <property type="entry name" value="GCS"/>
</dbReference>
<evidence type="ECO:0000256" key="7">
    <source>
        <dbReference type="ARBA" id="ARBA00022840"/>
    </source>
</evidence>
<accession>A0A9N9I7K7</accession>
<evidence type="ECO:0000256" key="1">
    <source>
        <dbReference type="ARBA" id="ARBA00005006"/>
    </source>
</evidence>
<evidence type="ECO:0000256" key="5">
    <source>
        <dbReference type="ARBA" id="ARBA00022684"/>
    </source>
</evidence>
<evidence type="ECO:0000256" key="8">
    <source>
        <dbReference type="ARBA" id="ARBA00030585"/>
    </source>
</evidence>
<keyword evidence="12" id="KW-1185">Reference proteome</keyword>
<evidence type="ECO:0000313" key="11">
    <source>
        <dbReference type="EMBL" id="CAG8725146.1"/>
    </source>
</evidence>
<dbReference type="CDD" id="cd00164">
    <property type="entry name" value="S1_like"/>
    <property type="match status" value="1"/>
</dbReference>
<keyword evidence="5 10" id="KW-0317">Glutathione biosynthesis</keyword>
<evidence type="ECO:0000256" key="3">
    <source>
        <dbReference type="ARBA" id="ARBA00012220"/>
    </source>
</evidence>
<evidence type="ECO:0000313" key="12">
    <source>
        <dbReference type="Proteomes" id="UP000789342"/>
    </source>
</evidence>
<dbReference type="SUPFAM" id="SSF55931">
    <property type="entry name" value="Glutamine synthetase/guanido kinase"/>
    <property type="match status" value="1"/>
</dbReference>